<comment type="caution">
    <text evidence="2">The sequence shown here is derived from an EMBL/GenBank/DDBJ whole genome shotgun (WGS) entry which is preliminary data.</text>
</comment>
<accession>A0AAD3E1N1</accession>
<evidence type="ECO:0000313" key="2">
    <source>
        <dbReference type="EMBL" id="GFR50994.1"/>
    </source>
</evidence>
<name>A0AAD3E1N1_9CHLO</name>
<feature type="region of interest" description="Disordered" evidence="1">
    <location>
        <begin position="76"/>
        <end position="129"/>
    </location>
</feature>
<proteinExistence type="predicted"/>
<feature type="region of interest" description="Disordered" evidence="1">
    <location>
        <begin position="1"/>
        <end position="22"/>
    </location>
</feature>
<dbReference type="AlphaFoldDB" id="A0AAD3E1N1"/>
<sequence length="153" mass="16330">MSKAKFVSGPSQPRPSPSALADGPFERIVRLAFDLQEPNSLIPTIVTRDGPFAVEGPTAVPRQALTVVPLLNIAEACRQPSPPPPSPHASSHHLAQPRAPHPHVARPSLPPPPPRMDAAGISLPGYAPGYKDRNQDSALLLDTFLSNRQQLLA</sequence>
<reference evidence="2 3" key="1">
    <citation type="journal article" date="2021" name="Sci. Rep.">
        <title>Genome sequencing of the multicellular alga Astrephomene provides insights into convergent evolution of germ-soma differentiation.</title>
        <authorList>
            <person name="Yamashita S."/>
            <person name="Yamamoto K."/>
            <person name="Matsuzaki R."/>
            <person name="Suzuki S."/>
            <person name="Yamaguchi H."/>
            <person name="Hirooka S."/>
            <person name="Minakuchi Y."/>
            <person name="Miyagishima S."/>
            <person name="Kawachi M."/>
            <person name="Toyoda A."/>
            <person name="Nozaki H."/>
        </authorList>
    </citation>
    <scope>NUCLEOTIDE SEQUENCE [LARGE SCALE GENOMIC DNA]</scope>
    <source>
        <strain evidence="2 3">NIES-4017</strain>
    </source>
</reference>
<evidence type="ECO:0000256" key="1">
    <source>
        <dbReference type="SAM" id="MobiDB-lite"/>
    </source>
</evidence>
<organism evidence="2 3">
    <name type="scientific">Astrephomene gubernaculifera</name>
    <dbReference type="NCBI Taxonomy" id="47775"/>
    <lineage>
        <taxon>Eukaryota</taxon>
        <taxon>Viridiplantae</taxon>
        <taxon>Chlorophyta</taxon>
        <taxon>core chlorophytes</taxon>
        <taxon>Chlorophyceae</taxon>
        <taxon>CS clade</taxon>
        <taxon>Chlamydomonadales</taxon>
        <taxon>Astrephomenaceae</taxon>
        <taxon>Astrephomene</taxon>
    </lineage>
</organism>
<dbReference type="Proteomes" id="UP001054857">
    <property type="component" value="Unassembled WGS sequence"/>
</dbReference>
<protein>
    <submittedName>
        <fullName evidence="2">Uncharacterized protein</fullName>
    </submittedName>
</protein>
<feature type="non-terminal residue" evidence="2">
    <location>
        <position position="1"/>
    </location>
</feature>
<dbReference type="EMBL" id="BMAR01000043">
    <property type="protein sequence ID" value="GFR50994.1"/>
    <property type="molecule type" value="Genomic_DNA"/>
</dbReference>
<evidence type="ECO:0000313" key="3">
    <source>
        <dbReference type="Proteomes" id="UP001054857"/>
    </source>
</evidence>
<gene>
    <name evidence="2" type="ORF">Agub_g13320</name>
</gene>
<keyword evidence="3" id="KW-1185">Reference proteome</keyword>